<protein>
    <submittedName>
        <fullName evidence="4">Serpin (Serine protease inhibitor)</fullName>
    </submittedName>
</protein>
<dbReference type="InterPro" id="IPR000215">
    <property type="entry name" value="Serpin_fam"/>
</dbReference>
<dbReference type="SMART" id="SM00093">
    <property type="entry name" value="SERPIN"/>
    <property type="match status" value="1"/>
</dbReference>
<evidence type="ECO:0000259" key="3">
    <source>
        <dbReference type="SMART" id="SM00093"/>
    </source>
</evidence>
<comment type="similarity">
    <text evidence="1">Belongs to the serpin family.</text>
</comment>
<dbReference type="EMBL" id="CACRSU010000006">
    <property type="protein sequence ID" value="VYS76208.1"/>
    <property type="molecule type" value="Genomic_DNA"/>
</dbReference>
<evidence type="ECO:0000313" key="4">
    <source>
        <dbReference type="EMBL" id="VYS76208.1"/>
    </source>
</evidence>
<feature type="chain" id="PRO_5026955752" evidence="2">
    <location>
        <begin position="22"/>
        <end position="414"/>
    </location>
</feature>
<dbReference type="InterPro" id="IPR042178">
    <property type="entry name" value="Serpin_sf_1"/>
</dbReference>
<dbReference type="GO" id="GO:0004867">
    <property type="term" value="F:serine-type endopeptidase inhibitor activity"/>
    <property type="evidence" value="ECO:0007669"/>
    <property type="project" value="InterPro"/>
</dbReference>
<sequence length="414" mass="46760">MLMLKKTIAALSLLSILAACQNDENPSPEPKPRQDIKLTRTEQDLMDKGTDFAFRFFDQVCSTEKEKPNVFVSPLSASLCLSMITNGASGNTLTEMQDVLGFPAASFSLDDLNNYNQKLTSALLDLDNTTQLGIANSIWVKQGFKVYDSFVDVNKKMYDARVQELDFTSPTAKDVINRWCAEQTNNCIKEVIQRIPEDVRMYLINALYFKGIWKSQFQKSDTRQENFTNSDDTQRKVDMMNQTKRFNYAQNSAFSIAELPYGNEAFSMVLLLPAEDKTLDESLSELTYENWKEWNQVLSSRQLQVKLPRFNVEYNKILIGDMIALGMNDAFDSNKADFSKMSAEDLYIGVLQQFTYVNVDEEGTEAAAVTVGGNFATSVDPSSPIPFFVNRPFAFIIKEKSTGAILFMGKITKL</sequence>
<dbReference type="InterPro" id="IPR042185">
    <property type="entry name" value="Serpin_sf_2"/>
</dbReference>
<dbReference type="Gene3D" id="2.30.39.10">
    <property type="entry name" value="Alpha-1-antitrypsin, domain 1"/>
    <property type="match status" value="1"/>
</dbReference>
<dbReference type="AlphaFoldDB" id="A0A6N2R6Q3"/>
<gene>
    <name evidence="4" type="ORF">BILFYP9_00481</name>
</gene>
<dbReference type="SUPFAM" id="SSF56574">
    <property type="entry name" value="Serpins"/>
    <property type="match status" value="1"/>
</dbReference>
<dbReference type="CDD" id="cd19588">
    <property type="entry name" value="serpin_miropin-like"/>
    <property type="match status" value="1"/>
</dbReference>
<keyword evidence="2" id="KW-0732">Signal</keyword>
<feature type="signal peptide" evidence="2">
    <location>
        <begin position="1"/>
        <end position="21"/>
    </location>
</feature>
<dbReference type="Gene3D" id="3.30.497.10">
    <property type="entry name" value="Antithrombin, subunit I, domain 2"/>
    <property type="match status" value="1"/>
</dbReference>
<evidence type="ECO:0000256" key="1">
    <source>
        <dbReference type="RuleBase" id="RU000411"/>
    </source>
</evidence>
<reference evidence="4" key="1">
    <citation type="submission" date="2019-11" db="EMBL/GenBank/DDBJ databases">
        <authorList>
            <person name="Feng L."/>
        </authorList>
    </citation>
    <scope>NUCLEOTIDE SEQUENCE</scope>
    <source>
        <strain evidence="4">BintestinalisLFYP9</strain>
    </source>
</reference>
<dbReference type="GO" id="GO:0005615">
    <property type="term" value="C:extracellular space"/>
    <property type="evidence" value="ECO:0007669"/>
    <property type="project" value="InterPro"/>
</dbReference>
<dbReference type="Pfam" id="PF00079">
    <property type="entry name" value="Serpin"/>
    <property type="match status" value="1"/>
</dbReference>
<evidence type="ECO:0000256" key="2">
    <source>
        <dbReference type="SAM" id="SignalP"/>
    </source>
</evidence>
<dbReference type="PANTHER" id="PTHR11461:SF211">
    <property type="entry name" value="GH10112P-RELATED"/>
    <property type="match status" value="1"/>
</dbReference>
<dbReference type="PANTHER" id="PTHR11461">
    <property type="entry name" value="SERINE PROTEASE INHIBITOR, SERPIN"/>
    <property type="match status" value="1"/>
</dbReference>
<feature type="domain" description="Serpin" evidence="3">
    <location>
        <begin position="54"/>
        <end position="414"/>
    </location>
</feature>
<accession>A0A6N2R6Q3</accession>
<dbReference type="InterPro" id="IPR023796">
    <property type="entry name" value="Serpin_dom"/>
</dbReference>
<dbReference type="InterPro" id="IPR036186">
    <property type="entry name" value="Serpin_sf"/>
</dbReference>
<name>A0A6N2R6Q3_9BACE</name>
<dbReference type="PROSITE" id="PS51257">
    <property type="entry name" value="PROKAR_LIPOPROTEIN"/>
    <property type="match status" value="1"/>
</dbReference>
<proteinExistence type="inferred from homology"/>
<organism evidence="4">
    <name type="scientific">Bacteroides intestinalis</name>
    <dbReference type="NCBI Taxonomy" id="329854"/>
    <lineage>
        <taxon>Bacteria</taxon>
        <taxon>Pseudomonadati</taxon>
        <taxon>Bacteroidota</taxon>
        <taxon>Bacteroidia</taxon>
        <taxon>Bacteroidales</taxon>
        <taxon>Bacteroidaceae</taxon>
        <taxon>Bacteroides</taxon>
    </lineage>
</organism>